<gene>
    <name evidence="1" type="ORF">METZ01_LOCUS319474</name>
</gene>
<accession>A0A382P171</accession>
<protein>
    <submittedName>
        <fullName evidence="1">Uncharacterized protein</fullName>
    </submittedName>
</protein>
<dbReference type="InterPro" id="IPR007501">
    <property type="entry name" value="DUF531"/>
</dbReference>
<sequence>MFEKVLILSSKGKERATKDFVVKYSKNYPDDLLETLIYHTISLKQYSFESSKAIIRIWVKRKPVDSLLSQLSGIKSNLRTRLLGYLHFQLSKSKIQIKPTALEIALQADNSEEMLRYLVRISSSPSDLDLVASSVLAQSPAIMLALTARADRKRWAKEASTYASQAQEMINHLPTSNKKEGLLSKLKITLDRLDAPLPEKPEIPLEDSEIVSQGKHTLGLYNTYGGKWNHPHFKAIFKATSLCSAFDLNLALIGFPSIETEKLVKEVKKEMRLPNDGHLSVLLALDRVRFFGDEIDETWAGTKVATTANPDSEKIEVPDGRLCMIMGLGPKGLPKSFLKASNY</sequence>
<name>A0A382P171_9ZZZZ</name>
<proteinExistence type="predicted"/>
<dbReference type="EMBL" id="UINC01103888">
    <property type="protein sequence ID" value="SVC66620.1"/>
    <property type="molecule type" value="Genomic_DNA"/>
</dbReference>
<evidence type="ECO:0000313" key="1">
    <source>
        <dbReference type="EMBL" id="SVC66620.1"/>
    </source>
</evidence>
<feature type="non-terminal residue" evidence="1">
    <location>
        <position position="343"/>
    </location>
</feature>
<reference evidence="1" key="1">
    <citation type="submission" date="2018-05" db="EMBL/GenBank/DDBJ databases">
        <authorList>
            <person name="Lanie J.A."/>
            <person name="Ng W.-L."/>
            <person name="Kazmierczak K.M."/>
            <person name="Andrzejewski T.M."/>
            <person name="Davidsen T.M."/>
            <person name="Wayne K.J."/>
            <person name="Tettelin H."/>
            <person name="Glass J.I."/>
            <person name="Rusch D."/>
            <person name="Podicherti R."/>
            <person name="Tsui H.-C.T."/>
            <person name="Winkler M.E."/>
        </authorList>
    </citation>
    <scope>NUCLEOTIDE SEQUENCE</scope>
</reference>
<dbReference type="AlphaFoldDB" id="A0A382P171"/>
<dbReference type="Pfam" id="PF04407">
    <property type="entry name" value="DUF531"/>
    <property type="match status" value="1"/>
</dbReference>
<organism evidence="1">
    <name type="scientific">marine metagenome</name>
    <dbReference type="NCBI Taxonomy" id="408172"/>
    <lineage>
        <taxon>unclassified sequences</taxon>
        <taxon>metagenomes</taxon>
        <taxon>ecological metagenomes</taxon>
    </lineage>
</organism>